<feature type="domain" description="Fatty acid desaturase" evidence="4">
    <location>
        <begin position="43"/>
        <end position="267"/>
    </location>
</feature>
<reference evidence="5 6" key="1">
    <citation type="submission" date="2015-09" db="EMBL/GenBank/DDBJ databases">
        <title>Aphanizomenon flos-aquae WA102.</title>
        <authorList>
            <person name="Driscoll C."/>
        </authorList>
    </citation>
    <scope>NUCLEOTIDE SEQUENCE [LARGE SCALE GENOMIC DNA]</scope>
    <source>
        <strain evidence="5">WA102</strain>
    </source>
</reference>
<evidence type="ECO:0000259" key="4">
    <source>
        <dbReference type="Pfam" id="PF00487"/>
    </source>
</evidence>
<dbReference type="EMBL" id="LJOW01000029">
    <property type="protein sequence ID" value="OBQ44186.1"/>
    <property type="molecule type" value="Genomic_DNA"/>
</dbReference>
<feature type="transmembrane region" description="Helical" evidence="3">
    <location>
        <begin position="174"/>
        <end position="191"/>
    </location>
</feature>
<proteinExistence type="inferred from homology"/>
<accession>A0A1B7X490</accession>
<comment type="similarity">
    <text evidence="2">Belongs to the fatty acid desaturase type 2 family.</text>
</comment>
<feature type="transmembrane region" description="Helical" evidence="3">
    <location>
        <begin position="197"/>
        <end position="215"/>
    </location>
</feature>
<dbReference type="AlphaFoldDB" id="A0A1B7X490"/>
<sequence length="312" mass="36654">MTKSKPIDFVERNNIKSFLALLRDWMAIFLIAAFSIWANNIFIYFVAVWLIGIFQFALGEALVHEVVHNNLFTEKSWHEKLEFLYSFPFLRTISSYREHHFPHHKYLFSDGDYIPEDYEFLGLNKPDKNVFMILFIKPFLGFSIYYFFIEVILYPLLQDSFNLSAIINGIKHSYKLYLFWLVVIIGFSLSGNLDILLLYWFVPLLWCFSFLSLLAEVQEHFNTFSGSRSNVNPVINFFFHNAGYHYVHHLCPTIPWYKLPAAHQALCADNPDISHGILDTYRQLIRNNQIDVESLDNLRVGYLPLSSDSSHH</sequence>
<evidence type="ECO:0000256" key="1">
    <source>
        <dbReference type="ARBA" id="ARBA00001954"/>
    </source>
</evidence>
<dbReference type="GO" id="GO:0006629">
    <property type="term" value="P:lipid metabolic process"/>
    <property type="evidence" value="ECO:0007669"/>
    <property type="project" value="InterPro"/>
</dbReference>
<keyword evidence="3" id="KW-1133">Transmembrane helix</keyword>
<feature type="transmembrane region" description="Helical" evidence="3">
    <location>
        <begin position="25"/>
        <end position="58"/>
    </location>
</feature>
<comment type="caution">
    <text evidence="5">The sequence shown here is derived from an EMBL/GenBank/DDBJ whole genome shotgun (WGS) entry which is preliminary data.</text>
</comment>
<evidence type="ECO:0000313" key="5">
    <source>
        <dbReference type="EMBL" id="OBQ44186.1"/>
    </source>
</evidence>
<feature type="transmembrane region" description="Helical" evidence="3">
    <location>
        <begin position="130"/>
        <end position="153"/>
    </location>
</feature>
<keyword evidence="3" id="KW-0812">Transmembrane</keyword>
<name>A0A1B7X490_APHFL</name>
<comment type="cofactor">
    <cofactor evidence="1">
        <name>Fe(2+)</name>
        <dbReference type="ChEBI" id="CHEBI:29033"/>
    </cofactor>
</comment>
<protein>
    <submittedName>
        <fullName evidence="5">Fatty acid desaturase</fullName>
    </submittedName>
</protein>
<organism evidence="5 6">
    <name type="scientific">Aphanizomenon flos-aquae WA102</name>
    <dbReference type="NCBI Taxonomy" id="1710896"/>
    <lineage>
        <taxon>Bacteria</taxon>
        <taxon>Bacillati</taxon>
        <taxon>Cyanobacteriota</taxon>
        <taxon>Cyanophyceae</taxon>
        <taxon>Nostocales</taxon>
        <taxon>Aphanizomenonaceae</taxon>
        <taxon>Aphanizomenon</taxon>
    </lineage>
</organism>
<evidence type="ECO:0000313" key="6">
    <source>
        <dbReference type="Proteomes" id="UP000092093"/>
    </source>
</evidence>
<evidence type="ECO:0000256" key="3">
    <source>
        <dbReference type="SAM" id="Phobius"/>
    </source>
</evidence>
<dbReference type="Pfam" id="PF00487">
    <property type="entry name" value="FA_desaturase"/>
    <property type="match status" value="1"/>
</dbReference>
<dbReference type="Proteomes" id="UP000092093">
    <property type="component" value="Unassembled WGS sequence"/>
</dbReference>
<evidence type="ECO:0000256" key="2">
    <source>
        <dbReference type="ARBA" id="ARBA00008749"/>
    </source>
</evidence>
<keyword evidence="3" id="KW-0472">Membrane</keyword>
<dbReference type="InterPro" id="IPR005804">
    <property type="entry name" value="FA_desaturase_dom"/>
</dbReference>
<gene>
    <name evidence="5" type="ORF">AN484_08435</name>
</gene>